<dbReference type="Gene3D" id="3.90.180.10">
    <property type="entry name" value="Medium-chain alcohol dehydrogenases, catalytic domain"/>
    <property type="match status" value="2"/>
</dbReference>
<dbReference type="InterPro" id="IPR011032">
    <property type="entry name" value="GroES-like_sf"/>
</dbReference>
<name>A0ABP8PHV1_9ACTN</name>
<evidence type="ECO:0000313" key="2">
    <source>
        <dbReference type="Proteomes" id="UP001500503"/>
    </source>
</evidence>
<reference evidence="2" key="1">
    <citation type="journal article" date="2019" name="Int. J. Syst. Evol. Microbiol.">
        <title>The Global Catalogue of Microorganisms (GCM) 10K type strain sequencing project: providing services to taxonomists for standard genome sequencing and annotation.</title>
        <authorList>
            <consortium name="The Broad Institute Genomics Platform"/>
            <consortium name="The Broad Institute Genome Sequencing Center for Infectious Disease"/>
            <person name="Wu L."/>
            <person name="Ma J."/>
        </authorList>
    </citation>
    <scope>NUCLEOTIDE SEQUENCE [LARGE SCALE GENOMIC DNA]</scope>
    <source>
        <strain evidence="2">JCM 17933</strain>
    </source>
</reference>
<accession>A0ABP8PHV1</accession>
<dbReference type="PANTHER" id="PTHR43677">
    <property type="entry name" value="SHORT-CHAIN DEHYDROGENASE/REDUCTASE"/>
    <property type="match status" value="1"/>
</dbReference>
<dbReference type="Gene3D" id="3.40.50.720">
    <property type="entry name" value="NAD(P)-binding Rossmann-like Domain"/>
    <property type="match status" value="1"/>
</dbReference>
<gene>
    <name evidence="1" type="ORF">GCM10023191_013560</name>
</gene>
<dbReference type="SUPFAM" id="SSF50129">
    <property type="entry name" value="GroES-like"/>
    <property type="match status" value="1"/>
</dbReference>
<comment type="caution">
    <text evidence="1">The sequence shown here is derived from an EMBL/GenBank/DDBJ whole genome shotgun (WGS) entry which is preliminary data.</text>
</comment>
<dbReference type="EMBL" id="BAABHF010000010">
    <property type="protein sequence ID" value="GAA4486739.1"/>
    <property type="molecule type" value="Genomic_DNA"/>
</dbReference>
<organism evidence="1 2">
    <name type="scientific">Actinoallomurus oryzae</name>
    <dbReference type="NCBI Taxonomy" id="502180"/>
    <lineage>
        <taxon>Bacteria</taxon>
        <taxon>Bacillati</taxon>
        <taxon>Actinomycetota</taxon>
        <taxon>Actinomycetes</taxon>
        <taxon>Streptosporangiales</taxon>
        <taxon>Thermomonosporaceae</taxon>
        <taxon>Actinoallomurus</taxon>
    </lineage>
</organism>
<keyword evidence="2" id="KW-1185">Reference proteome</keyword>
<proteinExistence type="predicted"/>
<dbReference type="PANTHER" id="PTHR43677:SF11">
    <property type="entry name" value="ZINC-CONTAINING ALCOHOL DEHYDROGENASE"/>
    <property type="match status" value="1"/>
</dbReference>
<dbReference type="SUPFAM" id="SSF51735">
    <property type="entry name" value="NAD(P)-binding Rossmann-fold domains"/>
    <property type="match status" value="1"/>
</dbReference>
<dbReference type="InterPro" id="IPR036291">
    <property type="entry name" value="NAD(P)-bd_dom_sf"/>
</dbReference>
<dbReference type="InterPro" id="IPR051397">
    <property type="entry name" value="Zn-ADH-like_protein"/>
</dbReference>
<evidence type="ECO:0000313" key="1">
    <source>
        <dbReference type="EMBL" id="GAA4486739.1"/>
    </source>
</evidence>
<protein>
    <submittedName>
        <fullName evidence="1">Zinc-binding alcohol dehydrogenase family protein</fullName>
    </submittedName>
</protein>
<sequence>MRAAVLHGIGRTPRCESFPAPVAGEDEVVVTVTAAALKPSDRWMAAGVHYAPSVFPTVVGLDGVGRLPDGTRVAFFGLRPPYGGMAERTLVRCGMWLPVPEGADDVMAAAVLNPGGAAWKTVVVEGDVRAGQTVLVLGTTGASGRIAAQLAKGRGARVVAAGRDQRVLDELVARGVDSAIRVDRPHDELAAAIAAEGPYDLVADYLWGAPAEAVFAALPRTRPAAERTRYILVGMSAGETASLPALALRRAPVQLAGSGVGGPTSIADAATGYAEVLRRVRAGEITLDVVPAPLADVEAVWPKAGSDRRTVFVP</sequence>
<dbReference type="Proteomes" id="UP001500503">
    <property type="component" value="Unassembled WGS sequence"/>
</dbReference>